<comment type="caution">
    <text evidence="1">The sequence shown here is derived from an EMBL/GenBank/DDBJ whole genome shotgun (WGS) entry which is preliminary data.</text>
</comment>
<sequence length="64" mass="7329">MAGKQLAFLWGSAALPRKASHSPQPHPLKKIQKLSLWLKAFIRLIIRELSLLPIPILTHFHIKK</sequence>
<evidence type="ECO:0000313" key="2">
    <source>
        <dbReference type="Proteomes" id="UP000256305"/>
    </source>
</evidence>
<dbReference type="Proteomes" id="UP000256305">
    <property type="component" value="Unassembled WGS sequence"/>
</dbReference>
<evidence type="ECO:0000313" key="1">
    <source>
        <dbReference type="EMBL" id="REJ09642.1"/>
    </source>
</evidence>
<organism evidence="1 2">
    <name type="scientific">Halobacillus trueperi</name>
    <dbReference type="NCBI Taxonomy" id="156205"/>
    <lineage>
        <taxon>Bacteria</taxon>
        <taxon>Bacillati</taxon>
        <taxon>Bacillota</taxon>
        <taxon>Bacilli</taxon>
        <taxon>Bacillales</taxon>
        <taxon>Bacillaceae</taxon>
        <taxon>Halobacillus</taxon>
    </lineage>
</organism>
<keyword evidence="2" id="KW-1185">Reference proteome</keyword>
<protein>
    <submittedName>
        <fullName evidence="1">Uncharacterized protein</fullName>
    </submittedName>
</protein>
<dbReference type="EMBL" id="QUAE01000005">
    <property type="protein sequence ID" value="REJ09642.1"/>
    <property type="molecule type" value="Genomic_DNA"/>
</dbReference>
<gene>
    <name evidence="1" type="ORF">DYE48_08700</name>
</gene>
<accession>A0A3E0J9Q8</accession>
<name>A0A3E0J9Q8_9BACI</name>
<proteinExistence type="predicted"/>
<dbReference type="AlphaFoldDB" id="A0A3E0J9Q8"/>
<reference evidence="1 2" key="1">
    <citation type="submission" date="2018-08" db="EMBL/GenBank/DDBJ databases">
        <title>Genome sequence of Halobacillus trueperi KCTC 3686.</title>
        <authorList>
            <person name="Cho K.H."/>
            <person name="Kwak M.-J."/>
            <person name="Kim B.-Y."/>
            <person name="Chun J."/>
        </authorList>
    </citation>
    <scope>NUCLEOTIDE SEQUENCE [LARGE SCALE GENOMIC DNA]</scope>
    <source>
        <strain evidence="1 2">KCTC 3686</strain>
    </source>
</reference>